<name>A0A383BIJ9_9ZZZZ</name>
<dbReference type="PROSITE" id="PS51084">
    <property type="entry name" value="HIT_2"/>
    <property type="match status" value="1"/>
</dbReference>
<dbReference type="SUPFAM" id="SSF54197">
    <property type="entry name" value="HIT-like"/>
    <property type="match status" value="1"/>
</dbReference>
<accession>A0A383BIJ9</accession>
<dbReference type="Gene3D" id="3.30.428.10">
    <property type="entry name" value="HIT-like"/>
    <property type="match status" value="1"/>
</dbReference>
<proteinExistence type="predicted"/>
<evidence type="ECO:0000313" key="2">
    <source>
        <dbReference type="EMBL" id="SVE20016.1"/>
    </source>
</evidence>
<dbReference type="CDD" id="cd01276">
    <property type="entry name" value="PKCI_related"/>
    <property type="match status" value="1"/>
</dbReference>
<dbReference type="GO" id="GO:0003824">
    <property type="term" value="F:catalytic activity"/>
    <property type="evidence" value="ECO:0007669"/>
    <property type="project" value="InterPro"/>
</dbReference>
<gene>
    <name evidence="2" type="ORF">METZ01_LOCUS472870</name>
</gene>
<sequence length="114" mass="12595">MEKTLFEKICEKEIPADIVYEDDQVVAFRDIAPKAPTHVLVIPRKAIARINEALPEDQALLGHLLLKAAEVARSLGLGEDGFRLVLNNGRDAGETVPHLHCHILGGRKMEWPPG</sequence>
<dbReference type="PRINTS" id="PR00332">
    <property type="entry name" value="HISTRIAD"/>
</dbReference>
<dbReference type="InterPro" id="IPR036265">
    <property type="entry name" value="HIT-like_sf"/>
</dbReference>
<dbReference type="InterPro" id="IPR011146">
    <property type="entry name" value="HIT-like"/>
</dbReference>
<dbReference type="PANTHER" id="PTHR23089">
    <property type="entry name" value="HISTIDINE TRIAD HIT PROTEIN"/>
    <property type="match status" value="1"/>
</dbReference>
<dbReference type="AlphaFoldDB" id="A0A383BIJ9"/>
<dbReference type="InterPro" id="IPR001310">
    <property type="entry name" value="Histidine_triad_HIT"/>
</dbReference>
<feature type="domain" description="HIT" evidence="1">
    <location>
        <begin position="5"/>
        <end position="114"/>
    </location>
</feature>
<dbReference type="Pfam" id="PF01230">
    <property type="entry name" value="HIT"/>
    <property type="match status" value="1"/>
</dbReference>
<reference evidence="2" key="1">
    <citation type="submission" date="2018-05" db="EMBL/GenBank/DDBJ databases">
        <authorList>
            <person name="Lanie J.A."/>
            <person name="Ng W.-L."/>
            <person name="Kazmierczak K.M."/>
            <person name="Andrzejewski T.M."/>
            <person name="Davidsen T.M."/>
            <person name="Wayne K.J."/>
            <person name="Tettelin H."/>
            <person name="Glass J.I."/>
            <person name="Rusch D."/>
            <person name="Podicherti R."/>
            <person name="Tsui H.-C.T."/>
            <person name="Winkler M.E."/>
        </authorList>
    </citation>
    <scope>NUCLEOTIDE SEQUENCE</scope>
</reference>
<evidence type="ECO:0000259" key="1">
    <source>
        <dbReference type="PROSITE" id="PS51084"/>
    </source>
</evidence>
<organism evidence="2">
    <name type="scientific">marine metagenome</name>
    <dbReference type="NCBI Taxonomy" id="408172"/>
    <lineage>
        <taxon>unclassified sequences</taxon>
        <taxon>metagenomes</taxon>
        <taxon>ecological metagenomes</taxon>
    </lineage>
</organism>
<dbReference type="EMBL" id="UINC01200912">
    <property type="protein sequence ID" value="SVE20016.1"/>
    <property type="molecule type" value="Genomic_DNA"/>
</dbReference>
<protein>
    <recommendedName>
        <fullName evidence="1">HIT domain-containing protein</fullName>
    </recommendedName>
</protein>